<evidence type="ECO:0000256" key="6">
    <source>
        <dbReference type="SAM" id="Phobius"/>
    </source>
</evidence>
<evidence type="ECO:0000313" key="8">
    <source>
        <dbReference type="Proteomes" id="UP001161409"/>
    </source>
</evidence>
<evidence type="ECO:0000256" key="3">
    <source>
        <dbReference type="ARBA" id="ARBA00022692"/>
    </source>
</evidence>
<dbReference type="RefSeq" id="WP_169559982.1">
    <property type="nucleotide sequence ID" value="NZ_BSNF01000001.1"/>
</dbReference>
<reference evidence="7" key="2">
    <citation type="submission" date="2023-01" db="EMBL/GenBank/DDBJ databases">
        <title>Draft genome sequence of Sneathiella chinensis strain NBRC 103408.</title>
        <authorList>
            <person name="Sun Q."/>
            <person name="Mori K."/>
        </authorList>
    </citation>
    <scope>NUCLEOTIDE SEQUENCE</scope>
    <source>
        <strain evidence="7">NBRC 103408</strain>
    </source>
</reference>
<feature type="transmembrane region" description="Helical" evidence="6">
    <location>
        <begin position="6"/>
        <end position="29"/>
    </location>
</feature>
<name>A0ABQ5U1I2_9PROT</name>
<dbReference type="PANTHER" id="PTHR30086">
    <property type="entry name" value="ARGININE EXPORTER PROTEIN ARGO"/>
    <property type="match status" value="1"/>
</dbReference>
<feature type="transmembrane region" description="Helical" evidence="6">
    <location>
        <begin position="75"/>
        <end position="92"/>
    </location>
</feature>
<protein>
    <submittedName>
        <fullName evidence="7">Lysine transporter LysE</fullName>
    </submittedName>
</protein>
<reference evidence="7" key="1">
    <citation type="journal article" date="2014" name="Int. J. Syst. Evol. Microbiol.">
        <title>Complete genome of a new Firmicutes species belonging to the dominant human colonic microbiota ('Ruminococcus bicirculans') reveals two chromosomes and a selective capacity to utilize plant glucans.</title>
        <authorList>
            <consortium name="NISC Comparative Sequencing Program"/>
            <person name="Wegmann U."/>
            <person name="Louis P."/>
            <person name="Goesmann A."/>
            <person name="Henrissat B."/>
            <person name="Duncan S.H."/>
            <person name="Flint H.J."/>
        </authorList>
    </citation>
    <scope>NUCLEOTIDE SEQUENCE</scope>
    <source>
        <strain evidence="7">NBRC 103408</strain>
    </source>
</reference>
<comment type="subcellular location">
    <subcellularLocation>
        <location evidence="1">Cell membrane</location>
        <topology evidence="1">Multi-pass membrane protein</topology>
    </subcellularLocation>
</comment>
<feature type="transmembrane region" description="Helical" evidence="6">
    <location>
        <begin position="41"/>
        <end position="69"/>
    </location>
</feature>
<keyword evidence="8" id="KW-1185">Reference proteome</keyword>
<feature type="transmembrane region" description="Helical" evidence="6">
    <location>
        <begin position="113"/>
        <end position="138"/>
    </location>
</feature>
<evidence type="ECO:0000256" key="5">
    <source>
        <dbReference type="ARBA" id="ARBA00023136"/>
    </source>
</evidence>
<evidence type="ECO:0000256" key="1">
    <source>
        <dbReference type="ARBA" id="ARBA00004651"/>
    </source>
</evidence>
<gene>
    <name evidence="7" type="ORF">GCM10007924_12510</name>
</gene>
<feature type="transmembrane region" description="Helical" evidence="6">
    <location>
        <begin position="150"/>
        <end position="173"/>
    </location>
</feature>
<dbReference type="Proteomes" id="UP001161409">
    <property type="component" value="Unassembled WGS sequence"/>
</dbReference>
<accession>A0ABQ5U1I2</accession>
<evidence type="ECO:0000256" key="2">
    <source>
        <dbReference type="ARBA" id="ARBA00022475"/>
    </source>
</evidence>
<dbReference type="Pfam" id="PF01810">
    <property type="entry name" value="LysE"/>
    <property type="match status" value="1"/>
</dbReference>
<evidence type="ECO:0000256" key="4">
    <source>
        <dbReference type="ARBA" id="ARBA00022989"/>
    </source>
</evidence>
<sequence length="209" mass="21199">MELIYLFLKGLGIGLAVAAPVGPVGVLCIRRAVSDGRLAAISSGLGAALADAFYGGVAAFGLTAVSAFLVEYQKVASAVGGVFLLWLAWRILRSGGEGGGTRLGSGIRSNWSAFMTTFALTMTNPATVLSFAAIFAGIGFVGTGGGGAGAILLVSGVFLGSTLWWLFLAFAATALQKRLGDRFSILVNATSAAIIGLFGVAALVSLLFQ</sequence>
<keyword evidence="3 6" id="KW-0812">Transmembrane</keyword>
<feature type="transmembrane region" description="Helical" evidence="6">
    <location>
        <begin position="185"/>
        <end position="208"/>
    </location>
</feature>
<organism evidence="7 8">
    <name type="scientific">Sneathiella chinensis</name>
    <dbReference type="NCBI Taxonomy" id="349750"/>
    <lineage>
        <taxon>Bacteria</taxon>
        <taxon>Pseudomonadati</taxon>
        <taxon>Pseudomonadota</taxon>
        <taxon>Alphaproteobacteria</taxon>
        <taxon>Sneathiellales</taxon>
        <taxon>Sneathiellaceae</taxon>
        <taxon>Sneathiella</taxon>
    </lineage>
</organism>
<dbReference type="InterPro" id="IPR001123">
    <property type="entry name" value="LeuE-type"/>
</dbReference>
<proteinExistence type="predicted"/>
<keyword evidence="5 6" id="KW-0472">Membrane</keyword>
<keyword evidence="4 6" id="KW-1133">Transmembrane helix</keyword>
<dbReference type="EMBL" id="BSNF01000001">
    <property type="protein sequence ID" value="GLQ06030.1"/>
    <property type="molecule type" value="Genomic_DNA"/>
</dbReference>
<dbReference type="PANTHER" id="PTHR30086:SF20">
    <property type="entry name" value="ARGININE EXPORTER PROTEIN ARGO-RELATED"/>
    <property type="match status" value="1"/>
</dbReference>
<keyword evidence="2" id="KW-1003">Cell membrane</keyword>
<comment type="caution">
    <text evidence="7">The sequence shown here is derived from an EMBL/GenBank/DDBJ whole genome shotgun (WGS) entry which is preliminary data.</text>
</comment>
<evidence type="ECO:0000313" key="7">
    <source>
        <dbReference type="EMBL" id="GLQ06030.1"/>
    </source>
</evidence>